<accession>A0A3P7KHG9</accession>
<gene>
    <name evidence="1" type="ORF">NOO_LOCUS12290</name>
</gene>
<feature type="non-terminal residue" evidence="1">
    <location>
        <position position="1"/>
    </location>
</feature>
<evidence type="ECO:0000313" key="1">
    <source>
        <dbReference type="EMBL" id="VDM98556.1"/>
    </source>
</evidence>
<protein>
    <submittedName>
        <fullName evidence="1">Uncharacterized protein</fullName>
    </submittedName>
</protein>
<sequence length="71" mass="8225">PLFERSTAFRHSTNIPHFGEFCDSLEQLHAFAPLTKCTSTCISIMEPQYFGGELKKEERKNFLKEIIFEGK</sequence>
<name>A0A3P7KHG9_ONCOC</name>
<keyword evidence="2" id="KW-1185">Reference proteome</keyword>
<dbReference type="OrthoDB" id="5872354at2759"/>
<reference evidence="1 2" key="1">
    <citation type="submission" date="2018-08" db="EMBL/GenBank/DDBJ databases">
        <authorList>
            <person name="Laetsch R D."/>
            <person name="Stevens L."/>
            <person name="Kumar S."/>
            <person name="Blaxter L. M."/>
        </authorList>
    </citation>
    <scope>NUCLEOTIDE SEQUENCE [LARGE SCALE GENOMIC DNA]</scope>
</reference>
<dbReference type="AlphaFoldDB" id="A0A3P7KHG9"/>
<organism evidence="1 2">
    <name type="scientific">Onchocerca ochengi</name>
    <name type="common">Filarial nematode worm</name>
    <dbReference type="NCBI Taxonomy" id="42157"/>
    <lineage>
        <taxon>Eukaryota</taxon>
        <taxon>Metazoa</taxon>
        <taxon>Ecdysozoa</taxon>
        <taxon>Nematoda</taxon>
        <taxon>Chromadorea</taxon>
        <taxon>Rhabditida</taxon>
        <taxon>Spirurina</taxon>
        <taxon>Spiruromorpha</taxon>
        <taxon>Filarioidea</taxon>
        <taxon>Onchocercidae</taxon>
        <taxon>Onchocerca</taxon>
    </lineage>
</organism>
<dbReference type="Proteomes" id="UP000271087">
    <property type="component" value="Unassembled WGS sequence"/>
</dbReference>
<evidence type="ECO:0000313" key="2">
    <source>
        <dbReference type="Proteomes" id="UP000271087"/>
    </source>
</evidence>
<proteinExistence type="predicted"/>
<dbReference type="EMBL" id="UYRW01010193">
    <property type="protein sequence ID" value="VDM98556.1"/>
    <property type="molecule type" value="Genomic_DNA"/>
</dbReference>